<comment type="caution">
    <text evidence="2">The sequence shown here is derived from an EMBL/GenBank/DDBJ whole genome shotgun (WGS) entry which is preliminary data.</text>
</comment>
<reference evidence="2" key="2">
    <citation type="journal article" date="2023" name="IMA Fungus">
        <title>Comparative genomic study of the Penicillium genus elucidates a diverse pangenome and 15 lateral gene transfer events.</title>
        <authorList>
            <person name="Petersen C."/>
            <person name="Sorensen T."/>
            <person name="Nielsen M.R."/>
            <person name="Sondergaard T.E."/>
            <person name="Sorensen J.L."/>
            <person name="Fitzpatrick D.A."/>
            <person name="Frisvad J.C."/>
            <person name="Nielsen K.L."/>
        </authorList>
    </citation>
    <scope>NUCLEOTIDE SEQUENCE</scope>
    <source>
        <strain evidence="2">IBT 29677</strain>
    </source>
</reference>
<proteinExistence type="predicted"/>
<accession>A0A9X0BCD3</accession>
<feature type="compositionally biased region" description="Basic residues" evidence="1">
    <location>
        <begin position="240"/>
        <end position="260"/>
    </location>
</feature>
<evidence type="ECO:0008006" key="4">
    <source>
        <dbReference type="Google" id="ProtNLM"/>
    </source>
</evidence>
<feature type="region of interest" description="Disordered" evidence="1">
    <location>
        <begin position="174"/>
        <end position="278"/>
    </location>
</feature>
<dbReference type="EMBL" id="JAPZBU010000005">
    <property type="protein sequence ID" value="KAJ5404504.1"/>
    <property type="molecule type" value="Genomic_DNA"/>
</dbReference>
<feature type="compositionally biased region" description="Polar residues" evidence="1">
    <location>
        <begin position="188"/>
        <end position="204"/>
    </location>
</feature>
<evidence type="ECO:0000313" key="3">
    <source>
        <dbReference type="Proteomes" id="UP001147747"/>
    </source>
</evidence>
<dbReference type="RefSeq" id="XP_056491746.1">
    <property type="nucleotide sequence ID" value="XM_056629012.1"/>
</dbReference>
<gene>
    <name evidence="2" type="ORF">N7509_004375</name>
</gene>
<keyword evidence="3" id="KW-1185">Reference proteome</keyword>
<dbReference type="GeneID" id="81367992"/>
<dbReference type="AlphaFoldDB" id="A0A9X0BCD3"/>
<dbReference type="PANTHER" id="PTHR23225">
    <property type="entry name" value="ZINC FINGER PROTEIN"/>
    <property type="match status" value="1"/>
</dbReference>
<dbReference type="GO" id="GO:0003700">
    <property type="term" value="F:DNA-binding transcription factor activity"/>
    <property type="evidence" value="ECO:0007669"/>
    <property type="project" value="InterPro"/>
</dbReference>
<evidence type="ECO:0000313" key="2">
    <source>
        <dbReference type="EMBL" id="KAJ5404504.1"/>
    </source>
</evidence>
<name>A0A9X0BCD3_9EURO</name>
<dbReference type="OrthoDB" id="5388486at2759"/>
<sequence>MDSYTQFTNNPHIIPMTGVSHPSYSEAYDSSLPADHPFVTRAAHFQYQLSPTDEQAKAGDAILTPQPWWKGEEQSFAMGYMTPDLTYTDRLSPWNSGISTISDPQSPLSSNSGSVPAMNCLASPSFRQEDTRTMAITGVDDQTSYPAPDGLVETTTTSLDHSLLRAKPRIFEIQPDHRSPYEPDFDTWSGSQSDRNVTPDQSWPSPVPVEGIAFPSSDRRSSSRQPSTSTPAASTTSTSRIRKGSKKRPTSTQGRTRRRGATSAGAGAGAGAGENSNTRTFVCSFAPYGCESTFVSKNEWKRHVTSQHLQLGFYRCDVGKCSMHTHSSPQPPNITTTTSPPVQPNDFNRKDLFTQHHRRMHAPWITTTRRTPSDSEKAAFETSLDEVRRRCWFELRQAPQQSRCGFCQEVFSGEGSWDARMEHVGRHFEREDRIGLGEEGEDVALREWGLNEGILALAHGGCRLASLVGVDN</sequence>
<dbReference type="Proteomes" id="UP001147747">
    <property type="component" value="Unassembled WGS sequence"/>
</dbReference>
<reference evidence="2" key="1">
    <citation type="submission" date="2022-12" db="EMBL/GenBank/DDBJ databases">
        <authorList>
            <person name="Petersen C."/>
        </authorList>
    </citation>
    <scope>NUCLEOTIDE SEQUENCE</scope>
    <source>
        <strain evidence="2">IBT 29677</strain>
    </source>
</reference>
<feature type="compositionally biased region" description="Polar residues" evidence="1">
    <location>
        <begin position="325"/>
        <end position="340"/>
    </location>
</feature>
<evidence type="ECO:0000256" key="1">
    <source>
        <dbReference type="SAM" id="MobiDB-lite"/>
    </source>
</evidence>
<organism evidence="2 3">
    <name type="scientific">Penicillium cosmopolitanum</name>
    <dbReference type="NCBI Taxonomy" id="1131564"/>
    <lineage>
        <taxon>Eukaryota</taxon>
        <taxon>Fungi</taxon>
        <taxon>Dikarya</taxon>
        <taxon>Ascomycota</taxon>
        <taxon>Pezizomycotina</taxon>
        <taxon>Eurotiomycetes</taxon>
        <taxon>Eurotiomycetidae</taxon>
        <taxon>Eurotiales</taxon>
        <taxon>Aspergillaceae</taxon>
        <taxon>Penicillium</taxon>
    </lineage>
</organism>
<feature type="compositionally biased region" description="Low complexity" evidence="1">
    <location>
        <begin position="223"/>
        <end position="239"/>
    </location>
</feature>
<dbReference type="PANTHER" id="PTHR23225:SF2">
    <property type="entry name" value="AT09679P-RELATED"/>
    <property type="match status" value="1"/>
</dbReference>
<feature type="region of interest" description="Disordered" evidence="1">
    <location>
        <begin position="325"/>
        <end position="346"/>
    </location>
</feature>
<dbReference type="InterPro" id="IPR039970">
    <property type="entry name" value="TF_Grauzone"/>
</dbReference>
<protein>
    <recommendedName>
        <fullName evidence="4">C2H2-type domain-containing protein</fullName>
    </recommendedName>
</protein>